<evidence type="ECO:0000313" key="3">
    <source>
        <dbReference type="EMBL" id="EAY21855.1"/>
    </source>
</evidence>
<keyword evidence="1" id="KW-0677">Repeat</keyword>
<dbReference type="InterPro" id="IPR036770">
    <property type="entry name" value="Ankyrin_rpt-contain_sf"/>
</dbReference>
<dbReference type="Gene3D" id="1.25.40.20">
    <property type="entry name" value="Ankyrin repeat-containing domain"/>
    <property type="match status" value="1"/>
</dbReference>
<dbReference type="AlphaFoldDB" id="A2DCB8"/>
<dbReference type="InParanoid" id="A2DCB8"/>
<dbReference type="KEGG" id="tva:5467413"/>
<dbReference type="SUPFAM" id="SSF48403">
    <property type="entry name" value="Ankyrin repeat"/>
    <property type="match status" value="1"/>
</dbReference>
<accession>A2DCB8</accession>
<sequence length="412" mass="48065">MEEEQKSEENFKQKRDISSYLQFEFFSFNFAMCNKWDPTCFNAILKDDILALDKISDLENTQVKLFFDIPYINSLRKEKFIIDVNSSYILHAAAFHDSLDILIYLHRVKNVKLNKEDMNNLMPLHFACANNSIECALYIINHLSLQEINAERSDHKYFFYACNSNAYTIISALISKGYDVSPFSNHQITESLSAACQRNYIKPVIEILTHQDQLRGLNSNPLLVAIAHENYDIVEFLINNGYAADEFSNNTLPLFKALDPYKPNMKIVDLIIKNSSVFDFHTNVFRKSTVHYICSSMNTDIAKELLKHRIDVNRLDEQRMPGPTYLSSRDPHIAIEILNLLYENGYDINLKADYDEKPIIYVFCMKCGSYDHIIAWFIKHGANLDEIYQMRPVRYYIREIARNLKEKYGIDI</sequence>
<dbReference type="eggNOG" id="KOG0504">
    <property type="taxonomic scope" value="Eukaryota"/>
</dbReference>
<dbReference type="SMR" id="A2DCB8"/>
<dbReference type="STRING" id="5722.A2DCB8"/>
<proteinExistence type="predicted"/>
<dbReference type="PANTHER" id="PTHR24198">
    <property type="entry name" value="ANKYRIN REPEAT AND PROTEIN KINASE DOMAIN-CONTAINING PROTEIN"/>
    <property type="match status" value="1"/>
</dbReference>
<dbReference type="VEuPathDB" id="TrichDB:TVAGG3_0957690"/>
<evidence type="ECO:0000256" key="1">
    <source>
        <dbReference type="ARBA" id="ARBA00022737"/>
    </source>
</evidence>
<keyword evidence="2" id="KW-0040">ANK repeat</keyword>
<evidence type="ECO:0000313" key="4">
    <source>
        <dbReference type="Proteomes" id="UP000001542"/>
    </source>
</evidence>
<dbReference type="OrthoDB" id="10652091at2759"/>
<dbReference type="SMART" id="SM00248">
    <property type="entry name" value="ANK"/>
    <property type="match status" value="6"/>
</dbReference>
<name>A2DCB8_TRIV3</name>
<dbReference type="InterPro" id="IPR002110">
    <property type="entry name" value="Ankyrin_rpt"/>
</dbReference>
<protein>
    <submittedName>
        <fullName evidence="3">Uncharacterized protein</fullName>
    </submittedName>
</protein>
<gene>
    <name evidence="3" type="ORF">TVAG_249150</name>
</gene>
<organism evidence="3 4">
    <name type="scientific">Trichomonas vaginalis (strain ATCC PRA-98 / G3)</name>
    <dbReference type="NCBI Taxonomy" id="412133"/>
    <lineage>
        <taxon>Eukaryota</taxon>
        <taxon>Metamonada</taxon>
        <taxon>Parabasalia</taxon>
        <taxon>Trichomonadida</taxon>
        <taxon>Trichomonadidae</taxon>
        <taxon>Trichomonas</taxon>
    </lineage>
</organism>
<reference evidence="3" key="1">
    <citation type="submission" date="2006-10" db="EMBL/GenBank/DDBJ databases">
        <authorList>
            <person name="Amadeo P."/>
            <person name="Zhao Q."/>
            <person name="Wortman J."/>
            <person name="Fraser-Liggett C."/>
            <person name="Carlton J."/>
        </authorList>
    </citation>
    <scope>NUCLEOTIDE SEQUENCE</scope>
    <source>
        <strain evidence="3">G3</strain>
    </source>
</reference>
<dbReference type="Pfam" id="PF12796">
    <property type="entry name" value="Ank_2"/>
    <property type="match status" value="1"/>
</dbReference>
<dbReference type="EMBL" id="DS113187">
    <property type="protein sequence ID" value="EAY21855.1"/>
    <property type="molecule type" value="Genomic_DNA"/>
</dbReference>
<keyword evidence="4" id="KW-1185">Reference proteome</keyword>
<dbReference type="Proteomes" id="UP000001542">
    <property type="component" value="Unassembled WGS sequence"/>
</dbReference>
<reference evidence="3" key="2">
    <citation type="journal article" date="2007" name="Science">
        <title>Draft genome sequence of the sexually transmitted pathogen Trichomonas vaginalis.</title>
        <authorList>
            <person name="Carlton J.M."/>
            <person name="Hirt R.P."/>
            <person name="Silva J.C."/>
            <person name="Delcher A.L."/>
            <person name="Schatz M."/>
            <person name="Zhao Q."/>
            <person name="Wortman J.R."/>
            <person name="Bidwell S.L."/>
            <person name="Alsmark U.C.M."/>
            <person name="Besteiro S."/>
            <person name="Sicheritz-Ponten T."/>
            <person name="Noel C.J."/>
            <person name="Dacks J.B."/>
            <person name="Foster P.G."/>
            <person name="Simillion C."/>
            <person name="Van de Peer Y."/>
            <person name="Miranda-Saavedra D."/>
            <person name="Barton G.J."/>
            <person name="Westrop G.D."/>
            <person name="Mueller S."/>
            <person name="Dessi D."/>
            <person name="Fiori P.L."/>
            <person name="Ren Q."/>
            <person name="Paulsen I."/>
            <person name="Zhang H."/>
            <person name="Bastida-Corcuera F.D."/>
            <person name="Simoes-Barbosa A."/>
            <person name="Brown M.T."/>
            <person name="Hayes R.D."/>
            <person name="Mukherjee M."/>
            <person name="Okumura C.Y."/>
            <person name="Schneider R."/>
            <person name="Smith A.J."/>
            <person name="Vanacova S."/>
            <person name="Villalvazo M."/>
            <person name="Haas B.J."/>
            <person name="Pertea M."/>
            <person name="Feldblyum T.V."/>
            <person name="Utterback T.R."/>
            <person name="Shu C.L."/>
            <person name="Osoegawa K."/>
            <person name="de Jong P.J."/>
            <person name="Hrdy I."/>
            <person name="Horvathova L."/>
            <person name="Zubacova Z."/>
            <person name="Dolezal P."/>
            <person name="Malik S.B."/>
            <person name="Logsdon J.M. Jr."/>
            <person name="Henze K."/>
            <person name="Gupta A."/>
            <person name="Wang C.C."/>
            <person name="Dunne R.L."/>
            <person name="Upcroft J.A."/>
            <person name="Upcroft P."/>
            <person name="White O."/>
            <person name="Salzberg S.L."/>
            <person name="Tang P."/>
            <person name="Chiu C.-H."/>
            <person name="Lee Y.-S."/>
            <person name="Embley T.M."/>
            <person name="Coombs G.H."/>
            <person name="Mottram J.C."/>
            <person name="Tachezy J."/>
            <person name="Fraser-Liggett C.M."/>
            <person name="Johnson P.J."/>
        </authorList>
    </citation>
    <scope>NUCLEOTIDE SEQUENCE [LARGE SCALE GENOMIC DNA]</scope>
    <source>
        <strain evidence="3">G3</strain>
    </source>
</reference>
<dbReference type="PANTHER" id="PTHR24198:SF165">
    <property type="entry name" value="ANKYRIN REPEAT-CONTAINING PROTEIN-RELATED"/>
    <property type="match status" value="1"/>
</dbReference>
<dbReference type="RefSeq" id="XP_001582841.1">
    <property type="nucleotide sequence ID" value="XM_001582791.1"/>
</dbReference>
<dbReference type="VEuPathDB" id="TrichDB:TVAG_249150"/>
<evidence type="ECO:0000256" key="2">
    <source>
        <dbReference type="ARBA" id="ARBA00023043"/>
    </source>
</evidence>